<feature type="region of interest" description="Disordered" evidence="1">
    <location>
        <begin position="179"/>
        <end position="207"/>
    </location>
</feature>
<dbReference type="GeneID" id="86833305"/>
<comment type="caution">
    <text evidence="2">The sequence shown here is derived from an EMBL/GenBank/DDBJ whole genome shotgun (WGS) entry which is preliminary data.</text>
</comment>
<organism evidence="2 3">
    <name type="scientific">Streptomyces stelliscabiei</name>
    <dbReference type="NCBI Taxonomy" id="146820"/>
    <lineage>
        <taxon>Bacteria</taxon>
        <taxon>Bacillati</taxon>
        <taxon>Actinomycetota</taxon>
        <taxon>Actinomycetes</taxon>
        <taxon>Kitasatosporales</taxon>
        <taxon>Streptomycetaceae</taxon>
        <taxon>Streptomyces</taxon>
    </lineage>
</organism>
<proteinExistence type="predicted"/>
<protein>
    <submittedName>
        <fullName evidence="2">Uncharacterized protein</fullName>
    </submittedName>
</protein>
<gene>
    <name evidence="2" type="ORF">H4687_008876</name>
</gene>
<accession>A0A8I0PEN9</accession>
<dbReference type="Gene3D" id="3.40.50.11550">
    <property type="match status" value="1"/>
</dbReference>
<evidence type="ECO:0000313" key="3">
    <source>
        <dbReference type="Proteomes" id="UP000629287"/>
    </source>
</evidence>
<evidence type="ECO:0000313" key="2">
    <source>
        <dbReference type="EMBL" id="MBE1602747.1"/>
    </source>
</evidence>
<sequence>MRAQQTGDEQWKDSQRPGAAKAVRQPRPGGGTPAESMLSLQRLAGNAAVSRAVEEQRHAHTADCGHTPPVQRSTEPSGSAPVVQRMQQDELHQHPPGPALRVRGPRKSRASDRTPNALGAAEWDSLPQATRDAGRKQRVDIDADPQKLQETDPLLHYNLGAVRRLAPNTAMTAGRNEVLEGMGRNDPGTLGHWNRQDARDRQLGSDARAVRDAYTETPEDRQQRHRAVEETLAEADSQDAMGDLSALLARYEGVAIGGTHSGARIWQFLCTHMEQIQAAGVRTLYLESIRDDSYQSDVDAYLAGADMHPDLQAFVTRYDNSMNLGTTGLGAVLEAARTHSIRVKGLDGRPARRPLMSATVLYQRVAAMNTYATQVVTNDRRRLSATGGYLMELGSAHTGTHKGPSQDARVHGAQFQKDEGFPGVDDLLGIPAVGFENDDRFRRLPNS</sequence>
<dbReference type="OrthoDB" id="4293608at2"/>
<feature type="compositionally biased region" description="Basic and acidic residues" evidence="1">
    <location>
        <begin position="194"/>
        <end position="207"/>
    </location>
</feature>
<keyword evidence="3" id="KW-1185">Reference proteome</keyword>
<dbReference type="SUPFAM" id="SSF159501">
    <property type="entry name" value="EreA/ChaN-like"/>
    <property type="match status" value="1"/>
</dbReference>
<dbReference type="AlphaFoldDB" id="A0A8I0PEN9"/>
<dbReference type="RefSeq" id="WP_143685338.1">
    <property type="nucleotide sequence ID" value="NZ_JADBGF010000001.1"/>
</dbReference>
<evidence type="ECO:0000256" key="1">
    <source>
        <dbReference type="SAM" id="MobiDB-lite"/>
    </source>
</evidence>
<dbReference type="EMBL" id="JADBGF010000001">
    <property type="protein sequence ID" value="MBE1602747.1"/>
    <property type="molecule type" value="Genomic_DNA"/>
</dbReference>
<feature type="region of interest" description="Disordered" evidence="1">
    <location>
        <begin position="1"/>
        <end position="138"/>
    </location>
</feature>
<name>A0A8I0PEN9_9ACTN</name>
<reference evidence="2 3" key="1">
    <citation type="submission" date="2020-10" db="EMBL/GenBank/DDBJ databases">
        <title>Sequencing the genomes of 1000 actinobacteria strains.</title>
        <authorList>
            <person name="Klenk H.-P."/>
        </authorList>
    </citation>
    <scope>NUCLEOTIDE SEQUENCE [LARGE SCALE GENOMIC DNA]</scope>
    <source>
        <strain evidence="2 3">DSM 41803</strain>
    </source>
</reference>
<dbReference type="Proteomes" id="UP000629287">
    <property type="component" value="Unassembled WGS sequence"/>
</dbReference>
<feature type="compositionally biased region" description="Basic and acidic residues" evidence="1">
    <location>
        <begin position="52"/>
        <end position="63"/>
    </location>
</feature>